<feature type="non-terminal residue" evidence="9">
    <location>
        <position position="514"/>
    </location>
</feature>
<evidence type="ECO:0000256" key="3">
    <source>
        <dbReference type="ARBA" id="ARBA00037247"/>
    </source>
</evidence>
<keyword evidence="10" id="KW-1185">Reference proteome</keyword>
<proteinExistence type="inferred from homology"/>
<dbReference type="InterPro" id="IPR042099">
    <property type="entry name" value="ANL_N_sf"/>
</dbReference>
<evidence type="ECO:0000259" key="8">
    <source>
        <dbReference type="Pfam" id="PF13193"/>
    </source>
</evidence>
<dbReference type="Pfam" id="PF13193">
    <property type="entry name" value="AMP-binding_C"/>
    <property type="match status" value="1"/>
</dbReference>
<dbReference type="PANTHER" id="PTHR43201:SF5">
    <property type="entry name" value="MEDIUM-CHAIN ACYL-COA LIGASE ACSF2, MITOCHONDRIAL"/>
    <property type="match status" value="1"/>
</dbReference>
<comment type="catalytic activity">
    <reaction evidence="6">
        <text>a medium-chain fatty acid + ATP + CoA = a medium-chain fatty acyl-CoA + AMP + diphosphate</text>
        <dbReference type="Rhea" id="RHEA:48340"/>
        <dbReference type="ChEBI" id="CHEBI:30616"/>
        <dbReference type="ChEBI" id="CHEBI:33019"/>
        <dbReference type="ChEBI" id="CHEBI:57287"/>
        <dbReference type="ChEBI" id="CHEBI:59558"/>
        <dbReference type="ChEBI" id="CHEBI:90546"/>
        <dbReference type="ChEBI" id="CHEBI:456215"/>
        <dbReference type="EC" id="6.2.1.2"/>
    </reaction>
</comment>
<dbReference type="InterPro" id="IPR045851">
    <property type="entry name" value="AMP-bd_C_sf"/>
</dbReference>
<evidence type="ECO:0000256" key="1">
    <source>
        <dbReference type="ARBA" id="ARBA00006432"/>
    </source>
</evidence>
<evidence type="ECO:0000256" key="2">
    <source>
        <dbReference type="ARBA" id="ARBA00022598"/>
    </source>
</evidence>
<evidence type="ECO:0000259" key="7">
    <source>
        <dbReference type="Pfam" id="PF00501"/>
    </source>
</evidence>
<keyword evidence="2" id="KW-0436">Ligase</keyword>
<evidence type="ECO:0000256" key="4">
    <source>
        <dbReference type="ARBA" id="ARBA00039638"/>
    </source>
</evidence>
<feature type="domain" description="AMP-binding enzyme C-terminal" evidence="8">
    <location>
        <begin position="418"/>
        <end position="495"/>
    </location>
</feature>
<dbReference type="PANTHER" id="PTHR43201">
    <property type="entry name" value="ACYL-COA SYNTHETASE"/>
    <property type="match status" value="1"/>
</dbReference>
<dbReference type="EMBL" id="RQTK01000177">
    <property type="protein sequence ID" value="RUS85243.1"/>
    <property type="molecule type" value="Genomic_DNA"/>
</dbReference>
<dbReference type="Gene3D" id="3.40.50.12780">
    <property type="entry name" value="N-terminal domain of ligase-like"/>
    <property type="match status" value="1"/>
</dbReference>
<reference evidence="9 10" key="1">
    <citation type="submission" date="2019-01" db="EMBL/GenBank/DDBJ databases">
        <title>A draft genome assembly of the solar-powered sea slug Elysia chlorotica.</title>
        <authorList>
            <person name="Cai H."/>
            <person name="Li Q."/>
            <person name="Fang X."/>
            <person name="Li J."/>
            <person name="Curtis N.E."/>
            <person name="Altenburger A."/>
            <person name="Shibata T."/>
            <person name="Feng M."/>
            <person name="Maeda T."/>
            <person name="Schwartz J.A."/>
            <person name="Shigenobu S."/>
            <person name="Lundholm N."/>
            <person name="Nishiyama T."/>
            <person name="Yang H."/>
            <person name="Hasebe M."/>
            <person name="Li S."/>
            <person name="Pierce S.K."/>
            <person name="Wang J."/>
        </authorList>
    </citation>
    <scope>NUCLEOTIDE SEQUENCE [LARGE SCALE GENOMIC DNA]</scope>
    <source>
        <strain evidence="9">EC2010</strain>
        <tissue evidence="9">Whole organism of an adult</tissue>
    </source>
</reference>
<dbReference type="Gene3D" id="3.30.300.30">
    <property type="match status" value="1"/>
</dbReference>
<dbReference type="Pfam" id="PF00501">
    <property type="entry name" value="AMP-binding"/>
    <property type="match status" value="1"/>
</dbReference>
<feature type="domain" description="AMP-dependent synthetase/ligase" evidence="7">
    <location>
        <begin position="1"/>
        <end position="365"/>
    </location>
</feature>
<evidence type="ECO:0000256" key="5">
    <source>
        <dbReference type="ARBA" id="ARBA00047319"/>
    </source>
</evidence>
<name>A0A433TUI4_ELYCH</name>
<dbReference type="STRING" id="188477.A0A433TUI4"/>
<comment type="catalytic activity">
    <reaction evidence="5">
        <text>octanoate + ATP + CoA = octanoyl-CoA + AMP + diphosphate</text>
        <dbReference type="Rhea" id="RHEA:33631"/>
        <dbReference type="ChEBI" id="CHEBI:25646"/>
        <dbReference type="ChEBI" id="CHEBI:30616"/>
        <dbReference type="ChEBI" id="CHEBI:33019"/>
        <dbReference type="ChEBI" id="CHEBI:57287"/>
        <dbReference type="ChEBI" id="CHEBI:57386"/>
        <dbReference type="ChEBI" id="CHEBI:456215"/>
    </reaction>
</comment>
<dbReference type="Proteomes" id="UP000271974">
    <property type="component" value="Unassembled WGS sequence"/>
</dbReference>
<feature type="non-terminal residue" evidence="9">
    <location>
        <position position="1"/>
    </location>
</feature>
<evidence type="ECO:0000313" key="10">
    <source>
        <dbReference type="Proteomes" id="UP000271974"/>
    </source>
</evidence>
<comment type="caution">
    <text evidence="9">The sequence shown here is derived from an EMBL/GenBank/DDBJ whole genome shotgun (WGS) entry which is preliminary data.</text>
</comment>
<evidence type="ECO:0000256" key="6">
    <source>
        <dbReference type="ARBA" id="ARBA00048277"/>
    </source>
</evidence>
<evidence type="ECO:0000313" key="9">
    <source>
        <dbReference type="EMBL" id="RUS85243.1"/>
    </source>
</evidence>
<dbReference type="OrthoDB" id="6132398at2759"/>
<gene>
    <name evidence="9" type="ORF">EGW08_007004</name>
</gene>
<dbReference type="GO" id="GO:0006631">
    <property type="term" value="P:fatty acid metabolic process"/>
    <property type="evidence" value="ECO:0007669"/>
    <property type="project" value="TreeGrafter"/>
</dbReference>
<protein>
    <recommendedName>
        <fullName evidence="4">Medium-chain acyl-CoA ligase ACSF2, mitochondrial</fullName>
    </recommendedName>
</protein>
<sequence>RFAHILKSSGIGYKDAVVNTVPNSLERLVTDIGIILAGAAPVNAMPALISGEIFFSTARRSEAKAIVVYPVKEKVIWEQKNPLQPSGFESFVVDYRSEQAPKMMKAILISRKTEWQCEHIATVPHFLEFLGTLSEEQQFIESQIVPSDVGYYHTTTGTTGMQKIVPRLHSSLLKVAAMVGQMAPCRLPILFVTLNLGWNSGFPFMFFHFGSICVMIDDIDLRNNGLKRKDVAIYWHAIDVESIPFAHLSPTEIDGMARVNKTAVFPDRQPRKLAFVVTGGLPIKESTVSSALESVCDSIVVFYGMTETGVVSYNVVSKAEQYREGECGRLYRGVQGRITDDAGNILPADKIGNIEFKTEAVFDGFLNNVEKTKEAFTPDGWLITADLGFFKPDGTLTVLCRRDDVILHGSVLIYPTAIESVLRKCPGVQEVVVVPVPDKLKHQNICACVIRAHGETFSEDDLKGSMDKMLAFPRNVEIQTPQHVVFMESFPLVQHTKINRKLLSQIAAESIARS</sequence>
<organism evidence="9 10">
    <name type="scientific">Elysia chlorotica</name>
    <name type="common">Eastern emerald elysia</name>
    <name type="synonym">Sea slug</name>
    <dbReference type="NCBI Taxonomy" id="188477"/>
    <lineage>
        <taxon>Eukaryota</taxon>
        <taxon>Metazoa</taxon>
        <taxon>Spiralia</taxon>
        <taxon>Lophotrochozoa</taxon>
        <taxon>Mollusca</taxon>
        <taxon>Gastropoda</taxon>
        <taxon>Heterobranchia</taxon>
        <taxon>Euthyneura</taxon>
        <taxon>Panpulmonata</taxon>
        <taxon>Sacoglossa</taxon>
        <taxon>Placobranchoidea</taxon>
        <taxon>Plakobranchidae</taxon>
        <taxon>Elysia</taxon>
    </lineage>
</organism>
<dbReference type="GO" id="GO:0031956">
    <property type="term" value="F:medium-chain fatty acid-CoA ligase activity"/>
    <property type="evidence" value="ECO:0007669"/>
    <property type="project" value="UniProtKB-EC"/>
</dbReference>
<accession>A0A433TUI4</accession>
<dbReference type="AlphaFoldDB" id="A0A433TUI4"/>
<comment type="similarity">
    <text evidence="1">Belongs to the ATP-dependent AMP-binding enzyme family.</text>
</comment>
<dbReference type="InterPro" id="IPR025110">
    <property type="entry name" value="AMP-bd_C"/>
</dbReference>
<dbReference type="SUPFAM" id="SSF56801">
    <property type="entry name" value="Acetyl-CoA synthetase-like"/>
    <property type="match status" value="1"/>
</dbReference>
<comment type="function">
    <text evidence="3">Acyl-CoA synthases catalyze the initial reaction in fatty acid metabolism, by forming a thioester with CoA. Has some preference toward medium-chain substrates. Plays a role in adipocyte differentiation.</text>
</comment>
<dbReference type="InterPro" id="IPR000873">
    <property type="entry name" value="AMP-dep_synth/lig_dom"/>
</dbReference>